<dbReference type="FunFam" id="3.90.580.10:FF:000001">
    <property type="entry name" value="DNA primase"/>
    <property type="match status" value="1"/>
</dbReference>
<evidence type="ECO:0000256" key="14">
    <source>
        <dbReference type="SAM" id="MobiDB-lite"/>
    </source>
</evidence>
<comment type="catalytic activity">
    <reaction evidence="12">
        <text>ssDNA + n NTP = ssDNA/pppN(pN)n-1 hybrid + (n-1) diphosphate.</text>
        <dbReference type="EC" id="2.7.7.101"/>
    </reaction>
</comment>
<evidence type="ECO:0000256" key="3">
    <source>
        <dbReference type="ARBA" id="ARBA00022679"/>
    </source>
</evidence>
<keyword evidence="10 12" id="KW-0238">DNA-binding</keyword>
<evidence type="ECO:0000256" key="10">
    <source>
        <dbReference type="ARBA" id="ARBA00023125"/>
    </source>
</evidence>
<keyword evidence="17" id="KW-1185">Reference proteome</keyword>
<evidence type="ECO:0000256" key="12">
    <source>
        <dbReference type="HAMAP-Rule" id="MF_00974"/>
    </source>
</evidence>
<keyword evidence="6 13" id="KW-0479">Metal-binding</keyword>
<dbReference type="GO" id="GO:0006269">
    <property type="term" value="P:DNA replication, synthesis of primer"/>
    <property type="evidence" value="ECO:0007669"/>
    <property type="project" value="UniProtKB-UniRule"/>
</dbReference>
<evidence type="ECO:0000256" key="13">
    <source>
        <dbReference type="PIRNR" id="PIRNR002811"/>
    </source>
</evidence>
<organism evidence="16 17">
    <name type="scientific">Pyruvatibacter mobilis</name>
    <dbReference type="NCBI Taxonomy" id="1712261"/>
    <lineage>
        <taxon>Bacteria</taxon>
        <taxon>Pseudomonadati</taxon>
        <taxon>Pseudomonadota</taxon>
        <taxon>Alphaproteobacteria</taxon>
        <taxon>Hyphomicrobiales</taxon>
        <taxon>Parvibaculaceae</taxon>
        <taxon>Pyruvatibacter</taxon>
    </lineage>
</organism>
<dbReference type="PANTHER" id="PTHR30313:SF2">
    <property type="entry name" value="DNA PRIMASE"/>
    <property type="match status" value="1"/>
</dbReference>
<dbReference type="Pfam" id="PF10410">
    <property type="entry name" value="DnaB_bind"/>
    <property type="match status" value="1"/>
</dbReference>
<dbReference type="InterPro" id="IPR013264">
    <property type="entry name" value="DNAG_N"/>
</dbReference>
<evidence type="ECO:0000256" key="1">
    <source>
        <dbReference type="ARBA" id="ARBA00022478"/>
    </source>
</evidence>
<name>A0A845QEW7_9HYPH</name>
<dbReference type="GO" id="GO:0003899">
    <property type="term" value="F:DNA-directed RNA polymerase activity"/>
    <property type="evidence" value="ECO:0007669"/>
    <property type="project" value="UniProtKB-UniRule"/>
</dbReference>
<dbReference type="InterPro" id="IPR050219">
    <property type="entry name" value="DnaG_primase"/>
</dbReference>
<dbReference type="InterPro" id="IPR036977">
    <property type="entry name" value="DNA_primase_Znf_CHC2"/>
</dbReference>
<comment type="similarity">
    <text evidence="12 13">Belongs to the DnaG primase family.</text>
</comment>
<evidence type="ECO:0000256" key="8">
    <source>
        <dbReference type="ARBA" id="ARBA00022833"/>
    </source>
</evidence>
<dbReference type="GO" id="GO:0005737">
    <property type="term" value="C:cytoplasm"/>
    <property type="evidence" value="ECO:0007669"/>
    <property type="project" value="TreeGrafter"/>
</dbReference>
<feature type="domain" description="Toprim" evidence="15">
    <location>
        <begin position="280"/>
        <end position="362"/>
    </location>
</feature>
<dbReference type="Proteomes" id="UP000470384">
    <property type="component" value="Unassembled WGS sequence"/>
</dbReference>
<keyword evidence="3 12" id="KW-0808">Transferase</keyword>
<comment type="caution">
    <text evidence="16">The sequence shown here is derived from an EMBL/GenBank/DDBJ whole genome shotgun (WGS) entry which is preliminary data.</text>
</comment>
<dbReference type="GO" id="GO:0000428">
    <property type="term" value="C:DNA-directed RNA polymerase complex"/>
    <property type="evidence" value="ECO:0007669"/>
    <property type="project" value="UniProtKB-KW"/>
</dbReference>
<dbReference type="FunFam" id="3.90.980.10:FF:000001">
    <property type="entry name" value="DNA primase"/>
    <property type="match status" value="1"/>
</dbReference>
<dbReference type="CDD" id="cd03364">
    <property type="entry name" value="TOPRIM_DnaG_primases"/>
    <property type="match status" value="1"/>
</dbReference>
<dbReference type="Pfam" id="PF08275">
    <property type="entry name" value="DNAG_N"/>
    <property type="match status" value="1"/>
</dbReference>
<dbReference type="Pfam" id="PF01807">
    <property type="entry name" value="Zn_ribbon_DnaG"/>
    <property type="match status" value="1"/>
</dbReference>
<dbReference type="Gene3D" id="3.40.1360.10">
    <property type="match status" value="1"/>
</dbReference>
<dbReference type="OrthoDB" id="9803773at2"/>
<evidence type="ECO:0000256" key="11">
    <source>
        <dbReference type="ARBA" id="ARBA00023163"/>
    </source>
</evidence>
<comment type="cofactor">
    <cofactor evidence="13">
        <name>Zn(2+)</name>
        <dbReference type="ChEBI" id="CHEBI:29105"/>
    </cofactor>
    <text evidence="13">Binds 1 zinc ion per monomer.</text>
</comment>
<dbReference type="EC" id="2.7.7.101" evidence="12"/>
<dbReference type="PROSITE" id="PS50880">
    <property type="entry name" value="TOPRIM"/>
    <property type="match status" value="1"/>
</dbReference>
<dbReference type="PIRSF" id="PIRSF002811">
    <property type="entry name" value="DnaG"/>
    <property type="match status" value="1"/>
</dbReference>
<comment type="function">
    <text evidence="12 13">RNA polymerase that catalyzes the synthesis of short RNA molecules used as primers for DNA polymerase during DNA replication.</text>
</comment>
<dbReference type="HAMAP" id="MF_00974">
    <property type="entry name" value="DNA_primase_DnaG"/>
    <property type="match status" value="1"/>
</dbReference>
<dbReference type="InterPro" id="IPR006171">
    <property type="entry name" value="TOPRIM_dom"/>
</dbReference>
<keyword evidence="9" id="KW-0460">Magnesium</keyword>
<evidence type="ECO:0000256" key="2">
    <source>
        <dbReference type="ARBA" id="ARBA00022515"/>
    </source>
</evidence>
<comment type="subunit">
    <text evidence="12">Monomer. Interacts with DnaB.</text>
</comment>
<dbReference type="GeneID" id="300653974"/>
<evidence type="ECO:0000313" key="16">
    <source>
        <dbReference type="EMBL" id="NBG96979.1"/>
    </source>
</evidence>
<dbReference type="InterPro" id="IPR002694">
    <property type="entry name" value="Znf_CHC2"/>
</dbReference>
<dbReference type="SUPFAM" id="SSF56731">
    <property type="entry name" value="DNA primase core"/>
    <property type="match status" value="1"/>
</dbReference>
<dbReference type="InterPro" id="IPR006295">
    <property type="entry name" value="DNA_primase_DnaG"/>
</dbReference>
<proteinExistence type="inferred from homology"/>
<dbReference type="RefSeq" id="WP_160588968.1">
    <property type="nucleotide sequence ID" value="NZ_BMHN01000001.1"/>
</dbReference>
<evidence type="ECO:0000256" key="4">
    <source>
        <dbReference type="ARBA" id="ARBA00022695"/>
    </source>
</evidence>
<sequence>MAKPPPTPQIIWRRAFGCGTNIAMRYSDQLLDDIRARIRVSELVGRKVGLKRKGREFAGLSPFNQEKTPSFFVNDEKQFYHCFSSGKHGDIFKWMMEMEGLSFPEAVERLAGEAGVELPKATPQEVEREKKRAGLIDVMEMADQFFREQLDKPVAREARAYLERRGLKAETIAEFGIGYAPGDRQALRKYLALRDITDGQMAEAGLIISGEDIREPYDRFRDRIMFPIGDVRGRTIAFGGRALSADVPAKYLNSPDTPLFHKGSIVYNFARARKPAFDAQAVLVAEGYMDVIALAQAGLPHAVAPLGTALTEDQIGLLWRLAPEPVLCFDGDRAGQAAAYRAAERALPVLTPGHSVRFAFLPDGKDPDDLVKTQGVEAMRDVISQAQPLYKVLWEKEVTGRRLDTPEQRAAFQRQVRSMPRQIRDDTVREHYAQTFEEQLKTLFGGQQGRLPQRGGAQRGGWDNRFDRSSDRNRSRGRGGFGRPALGATPSLKRSSLARAVGSTASRAHQLLVLTVLNHPWLVEDHVEALAGISTSDASLDSLLNEIIDVATQGDHLDRTALHTHLETHGLSHVAHRLLSDPTLTTVTFTGGEADPAVAEAGFEATLKECAADGLKADLQRAQADFEMDPSEENGARLLQIKRMMLEQGHHDLTG</sequence>
<dbReference type="SMART" id="SM00493">
    <property type="entry name" value="TOPRIM"/>
    <property type="match status" value="1"/>
</dbReference>
<evidence type="ECO:0000259" key="15">
    <source>
        <dbReference type="PROSITE" id="PS50880"/>
    </source>
</evidence>
<evidence type="ECO:0000256" key="5">
    <source>
        <dbReference type="ARBA" id="ARBA00022705"/>
    </source>
</evidence>
<dbReference type="Gene3D" id="3.90.580.10">
    <property type="entry name" value="Zinc finger, CHC2-type domain"/>
    <property type="match status" value="1"/>
</dbReference>
<dbReference type="Gene3D" id="3.90.980.10">
    <property type="entry name" value="DNA primase, catalytic core, N-terminal domain"/>
    <property type="match status" value="1"/>
</dbReference>
<evidence type="ECO:0000256" key="9">
    <source>
        <dbReference type="ARBA" id="ARBA00022842"/>
    </source>
</evidence>
<keyword evidence="11 12" id="KW-0804">Transcription</keyword>
<protein>
    <recommendedName>
        <fullName evidence="12 13">DNA primase</fullName>
        <ecNumber evidence="12">2.7.7.101</ecNumber>
    </recommendedName>
</protein>
<comment type="caution">
    <text evidence="12">Lacks conserved residue(s) required for the propagation of feature annotation.</text>
</comment>
<dbReference type="InterPro" id="IPR019475">
    <property type="entry name" value="DNA_primase_DnaB-bd"/>
</dbReference>
<dbReference type="InterPro" id="IPR037068">
    <property type="entry name" value="DNA_primase_core_N_sf"/>
</dbReference>
<dbReference type="SUPFAM" id="SSF57783">
    <property type="entry name" value="Zinc beta-ribbon"/>
    <property type="match status" value="1"/>
</dbReference>
<dbReference type="GO" id="GO:1990077">
    <property type="term" value="C:primosome complex"/>
    <property type="evidence" value="ECO:0007669"/>
    <property type="project" value="UniProtKB-KW"/>
</dbReference>
<dbReference type="InterPro" id="IPR034151">
    <property type="entry name" value="TOPRIM_DnaG_bac"/>
</dbReference>
<feature type="compositionally biased region" description="Basic and acidic residues" evidence="14">
    <location>
        <begin position="462"/>
        <end position="474"/>
    </location>
</feature>
<dbReference type="SMART" id="SM00400">
    <property type="entry name" value="ZnF_CHCC"/>
    <property type="match status" value="1"/>
</dbReference>
<feature type="compositionally biased region" description="Low complexity" evidence="14">
    <location>
        <begin position="449"/>
        <end position="461"/>
    </location>
</feature>
<dbReference type="FunFam" id="3.40.1360.10:FF:000002">
    <property type="entry name" value="DNA primase"/>
    <property type="match status" value="1"/>
</dbReference>
<dbReference type="PANTHER" id="PTHR30313">
    <property type="entry name" value="DNA PRIMASE"/>
    <property type="match status" value="1"/>
</dbReference>
<evidence type="ECO:0000313" key="17">
    <source>
        <dbReference type="Proteomes" id="UP000470384"/>
    </source>
</evidence>
<dbReference type="GO" id="GO:0008270">
    <property type="term" value="F:zinc ion binding"/>
    <property type="evidence" value="ECO:0007669"/>
    <property type="project" value="UniProtKB-KW"/>
</dbReference>
<dbReference type="GO" id="GO:0003677">
    <property type="term" value="F:DNA binding"/>
    <property type="evidence" value="ECO:0007669"/>
    <property type="project" value="UniProtKB-KW"/>
</dbReference>
<keyword evidence="8 13" id="KW-0862">Zinc</keyword>
<reference evidence="16 17" key="1">
    <citation type="journal article" date="2016" name="Int. J. Syst. Evol. Microbiol.">
        <title>Pyruvatibacter mobilis gen. nov., sp. nov., a marine bacterium from the culture broth of Picochlorum sp. 122.</title>
        <authorList>
            <person name="Wang G."/>
            <person name="Tang M."/>
            <person name="Wu H."/>
            <person name="Dai S."/>
            <person name="Li T."/>
            <person name="Chen C."/>
            <person name="He H."/>
            <person name="Fan J."/>
            <person name="Xiang W."/>
            <person name="Li X."/>
        </authorList>
    </citation>
    <scope>NUCLEOTIDE SEQUENCE [LARGE SCALE GENOMIC DNA]</scope>
    <source>
        <strain evidence="16 17">GYP-11</strain>
    </source>
</reference>
<keyword evidence="5 12" id="KW-0235">DNA replication</keyword>
<keyword evidence="1 12" id="KW-0240">DNA-directed RNA polymerase</keyword>
<accession>A0A845QEW7</accession>
<evidence type="ECO:0000256" key="6">
    <source>
        <dbReference type="ARBA" id="ARBA00022723"/>
    </source>
</evidence>
<dbReference type="InterPro" id="IPR030846">
    <property type="entry name" value="DnaG_bac"/>
</dbReference>
<feature type="region of interest" description="Disordered" evidence="14">
    <location>
        <begin position="443"/>
        <end position="489"/>
    </location>
</feature>
<dbReference type="EMBL" id="WXYQ01000013">
    <property type="protein sequence ID" value="NBG96979.1"/>
    <property type="molecule type" value="Genomic_DNA"/>
</dbReference>
<keyword evidence="4 12" id="KW-0548">Nucleotidyltransferase</keyword>
<gene>
    <name evidence="12" type="primary">dnaG</name>
    <name evidence="16" type="ORF">GTQ45_14675</name>
</gene>
<dbReference type="AlphaFoldDB" id="A0A845QEW7"/>
<dbReference type="NCBIfam" id="TIGR01391">
    <property type="entry name" value="dnaG"/>
    <property type="match status" value="1"/>
</dbReference>
<dbReference type="Pfam" id="PF13662">
    <property type="entry name" value="Toprim_4"/>
    <property type="match status" value="1"/>
</dbReference>
<evidence type="ECO:0000256" key="7">
    <source>
        <dbReference type="ARBA" id="ARBA00022771"/>
    </source>
</evidence>
<keyword evidence="2 12" id="KW-0639">Primosome</keyword>
<keyword evidence="7" id="KW-0863">Zinc-finger</keyword>